<feature type="signal peptide" evidence="1">
    <location>
        <begin position="1"/>
        <end position="25"/>
    </location>
</feature>
<protein>
    <recommendedName>
        <fullName evidence="4">Outer membrane protein beta-barrel domain-containing protein</fullName>
    </recommendedName>
</protein>
<evidence type="ECO:0000313" key="3">
    <source>
        <dbReference type="Proteomes" id="UP001596091"/>
    </source>
</evidence>
<gene>
    <name evidence="2" type="ORF">ACFPT7_03090</name>
</gene>
<evidence type="ECO:0000313" key="2">
    <source>
        <dbReference type="EMBL" id="MFC5861268.1"/>
    </source>
</evidence>
<proteinExistence type="predicted"/>
<organism evidence="2 3">
    <name type="scientific">Acidicapsa dinghuensis</name>
    <dbReference type="NCBI Taxonomy" id="2218256"/>
    <lineage>
        <taxon>Bacteria</taxon>
        <taxon>Pseudomonadati</taxon>
        <taxon>Acidobacteriota</taxon>
        <taxon>Terriglobia</taxon>
        <taxon>Terriglobales</taxon>
        <taxon>Acidobacteriaceae</taxon>
        <taxon>Acidicapsa</taxon>
    </lineage>
</organism>
<dbReference type="RefSeq" id="WP_263334052.1">
    <property type="nucleotide sequence ID" value="NZ_JAGSYH010000002.1"/>
</dbReference>
<keyword evidence="1" id="KW-0732">Signal</keyword>
<evidence type="ECO:0000256" key="1">
    <source>
        <dbReference type="SAM" id="SignalP"/>
    </source>
</evidence>
<feature type="chain" id="PRO_5047029232" description="Outer membrane protein beta-barrel domain-containing protein" evidence="1">
    <location>
        <begin position="26"/>
        <end position="248"/>
    </location>
</feature>
<dbReference type="EMBL" id="JBHSPH010000001">
    <property type="protein sequence ID" value="MFC5861268.1"/>
    <property type="molecule type" value="Genomic_DNA"/>
</dbReference>
<evidence type="ECO:0008006" key="4">
    <source>
        <dbReference type="Google" id="ProtNLM"/>
    </source>
</evidence>
<name>A0ABW1EE58_9BACT</name>
<dbReference type="Proteomes" id="UP001596091">
    <property type="component" value="Unassembled WGS sequence"/>
</dbReference>
<comment type="caution">
    <text evidence="2">The sequence shown here is derived from an EMBL/GenBank/DDBJ whole genome shotgun (WGS) entry which is preliminary data.</text>
</comment>
<sequence length="248" mass="26110">MTRLTLAALAGAVLCWTAVSGNAQASSQTPAAQDSAVQNQQQLPNGTYVSIDPLSGVRYDNRWDVSVGLAFGHIHAGPNIREGADLGGLDVSGSYWLTKHWGLEASGRGYLGSSGTTPSAAGPPYNESGVFVAQYMFLGGVEYLGPHNKHIAVIPHALIGGAYGDFNKELGHAGSTTGPTGIAGFYDNQVALGGAFGGHIDLNRSAHWVFRITPDALLTGYDGTSQYPHTQWQFGISAGVQYKFKGKR</sequence>
<accession>A0ABW1EE58</accession>
<reference evidence="3" key="1">
    <citation type="journal article" date="2019" name="Int. J. Syst. Evol. Microbiol.">
        <title>The Global Catalogue of Microorganisms (GCM) 10K type strain sequencing project: providing services to taxonomists for standard genome sequencing and annotation.</title>
        <authorList>
            <consortium name="The Broad Institute Genomics Platform"/>
            <consortium name="The Broad Institute Genome Sequencing Center for Infectious Disease"/>
            <person name="Wu L."/>
            <person name="Ma J."/>
        </authorList>
    </citation>
    <scope>NUCLEOTIDE SEQUENCE [LARGE SCALE GENOMIC DNA]</scope>
    <source>
        <strain evidence="3">JCM 4087</strain>
    </source>
</reference>
<keyword evidence="3" id="KW-1185">Reference proteome</keyword>